<feature type="chain" id="PRO_5026196839" evidence="8">
    <location>
        <begin position="21"/>
        <end position="358"/>
    </location>
</feature>
<evidence type="ECO:0000313" key="10">
    <source>
        <dbReference type="Proteomes" id="UP000001819"/>
    </source>
</evidence>
<dbReference type="RefSeq" id="XP_002137916.4">
    <property type="nucleotide sequence ID" value="XM_002137880.4"/>
</dbReference>
<keyword evidence="6" id="KW-1133">Transmembrane helix</keyword>
<dbReference type="InterPro" id="IPR009038">
    <property type="entry name" value="GOLD_dom"/>
</dbReference>
<keyword evidence="3" id="KW-0217">Developmental protein</keyword>
<dbReference type="GO" id="GO:0016020">
    <property type="term" value="C:membrane"/>
    <property type="evidence" value="ECO:0007669"/>
    <property type="project" value="UniProtKB-SubCell"/>
</dbReference>
<evidence type="ECO:0000256" key="1">
    <source>
        <dbReference type="ARBA" id="ARBA00004479"/>
    </source>
</evidence>
<keyword evidence="5 8" id="KW-0732">Signal</keyword>
<gene>
    <name evidence="11" type="primary">LOC6897811</name>
</gene>
<evidence type="ECO:0000256" key="4">
    <source>
        <dbReference type="ARBA" id="ARBA00022692"/>
    </source>
</evidence>
<dbReference type="PANTHER" id="PTHR22811">
    <property type="entry name" value="TRANSMEMBRANE EMP24 DOMAIN-CONTAINING PROTEIN"/>
    <property type="match status" value="1"/>
</dbReference>
<comment type="similarity">
    <text evidence="2">Belongs to the EMP24/GP25L family.</text>
</comment>
<evidence type="ECO:0000259" key="9">
    <source>
        <dbReference type="PROSITE" id="PS50866"/>
    </source>
</evidence>
<evidence type="ECO:0000256" key="5">
    <source>
        <dbReference type="ARBA" id="ARBA00022729"/>
    </source>
</evidence>
<dbReference type="AlphaFoldDB" id="A0A6I8V3E5"/>
<dbReference type="InParanoid" id="A0A6I8V3E5"/>
<keyword evidence="4" id="KW-0812">Transmembrane</keyword>
<evidence type="ECO:0000313" key="11">
    <source>
        <dbReference type="RefSeq" id="XP_002137916.4"/>
    </source>
</evidence>
<feature type="domain" description="GOLD" evidence="9">
    <location>
        <begin position="30"/>
        <end position="126"/>
    </location>
</feature>
<accession>A0A6I8V3E5</accession>
<dbReference type="InterPro" id="IPR015720">
    <property type="entry name" value="Emp24-like"/>
</dbReference>
<evidence type="ECO:0000256" key="6">
    <source>
        <dbReference type="ARBA" id="ARBA00022989"/>
    </source>
</evidence>
<evidence type="ECO:0000256" key="2">
    <source>
        <dbReference type="ARBA" id="ARBA00007104"/>
    </source>
</evidence>
<dbReference type="PROSITE" id="PS50866">
    <property type="entry name" value="GOLD"/>
    <property type="match status" value="1"/>
</dbReference>
<reference evidence="10" key="1">
    <citation type="submission" date="2024-06" db="UniProtKB">
        <authorList>
            <consortium name="RefSeq"/>
        </authorList>
    </citation>
    <scope>NUCLEOTIDE SEQUENCE [LARGE SCALE GENOMIC DNA]</scope>
    <source>
        <strain evidence="10">MV2-25</strain>
    </source>
</reference>
<keyword evidence="10" id="KW-1185">Reference proteome</keyword>
<dbReference type="KEGG" id="dpo:6897811"/>
<dbReference type="Pfam" id="PF01105">
    <property type="entry name" value="EMP24_GP25L"/>
    <property type="match status" value="1"/>
</dbReference>
<protein>
    <submittedName>
        <fullName evidence="11">Transmembrane emp24 domain-containing protein eca-like</fullName>
    </submittedName>
</protein>
<sequence length="358" mass="41275">MAHRSACLILVLCTLHSACGLYFHMSETERKCFIEEVPDETDVKVYYKMELYDPRSNGFMPSSPGIGMHVEVRDSNNKIILSRVYRSQGWLFFTAHAPGEHVICMYSNSTAWFSGAQLRVHLDIQVGEHAINYANVAQKEKLTTDQLRIRQLLDQVEQITREQNYQRYREDRFRHTSESTNSRVLWWSLAQTVVLVCISTLQAFNLRNERLDLYRAFCKVLSGDEFTMFTSLDAFKALMEIIGTSPEAVTSSAISQWVDQVLDLDSSLTKPDEIMLVNLTQRLHDKVNEFAGKFLNNEKVSKENRDVIKPSYFLENSNSDLNIFLEQTKPDRSAHLSNDKFLLICECTECRPQSTIQI</sequence>
<name>A0A6I8V3E5_DROPS</name>
<evidence type="ECO:0000256" key="8">
    <source>
        <dbReference type="SAM" id="SignalP"/>
    </source>
</evidence>
<proteinExistence type="inferred from homology"/>
<dbReference type="SMART" id="SM01190">
    <property type="entry name" value="EMP24_GP25L"/>
    <property type="match status" value="1"/>
</dbReference>
<comment type="subcellular location">
    <subcellularLocation>
        <location evidence="1">Membrane</location>
        <topology evidence="1">Single-pass type I membrane protein</topology>
    </subcellularLocation>
</comment>
<keyword evidence="7" id="KW-0472">Membrane</keyword>
<reference evidence="11" key="2">
    <citation type="submission" date="2025-08" db="UniProtKB">
        <authorList>
            <consortium name="RefSeq"/>
        </authorList>
    </citation>
    <scope>IDENTIFICATION</scope>
    <source>
        <strain evidence="11">MV-25-SWS-2005</strain>
        <tissue evidence="11">Whole body</tissue>
    </source>
</reference>
<dbReference type="Proteomes" id="UP000001819">
    <property type="component" value="Chromosome 2"/>
</dbReference>
<evidence type="ECO:0000256" key="7">
    <source>
        <dbReference type="ARBA" id="ARBA00023136"/>
    </source>
</evidence>
<evidence type="ECO:0000256" key="3">
    <source>
        <dbReference type="ARBA" id="ARBA00022473"/>
    </source>
</evidence>
<organism evidence="10 11">
    <name type="scientific">Drosophila pseudoobscura pseudoobscura</name>
    <name type="common">Fruit fly</name>
    <dbReference type="NCBI Taxonomy" id="46245"/>
    <lineage>
        <taxon>Eukaryota</taxon>
        <taxon>Metazoa</taxon>
        <taxon>Ecdysozoa</taxon>
        <taxon>Arthropoda</taxon>
        <taxon>Hexapoda</taxon>
        <taxon>Insecta</taxon>
        <taxon>Pterygota</taxon>
        <taxon>Neoptera</taxon>
        <taxon>Endopterygota</taxon>
        <taxon>Diptera</taxon>
        <taxon>Brachycera</taxon>
        <taxon>Muscomorpha</taxon>
        <taxon>Ephydroidea</taxon>
        <taxon>Drosophilidae</taxon>
        <taxon>Drosophila</taxon>
        <taxon>Sophophora</taxon>
    </lineage>
</organism>
<feature type="signal peptide" evidence="8">
    <location>
        <begin position="1"/>
        <end position="20"/>
    </location>
</feature>